<name>A0A0S2F554_LYSAN</name>
<dbReference type="EMBL" id="CP011129">
    <property type="protein sequence ID" value="ALN78667.1"/>
    <property type="molecule type" value="Genomic_DNA"/>
</dbReference>
<dbReference type="PATRIC" id="fig|84531.8.peg.528"/>
<gene>
    <name evidence="1" type="ORF">LA76x_0506</name>
</gene>
<keyword evidence="2" id="KW-1185">Reference proteome</keyword>
<proteinExistence type="predicted"/>
<dbReference type="RefSeq" id="WP_222837854.1">
    <property type="nucleotide sequence ID" value="NZ_CP011129.1"/>
</dbReference>
<dbReference type="AlphaFoldDB" id="A0A0S2F554"/>
<organism evidence="1 2">
    <name type="scientific">Lysobacter antibioticus</name>
    <dbReference type="NCBI Taxonomy" id="84531"/>
    <lineage>
        <taxon>Bacteria</taxon>
        <taxon>Pseudomonadati</taxon>
        <taxon>Pseudomonadota</taxon>
        <taxon>Gammaproteobacteria</taxon>
        <taxon>Lysobacterales</taxon>
        <taxon>Lysobacteraceae</taxon>
        <taxon>Lysobacter</taxon>
    </lineage>
</organism>
<protein>
    <submittedName>
        <fullName evidence="1">Uncharacterized protein</fullName>
    </submittedName>
</protein>
<evidence type="ECO:0000313" key="2">
    <source>
        <dbReference type="Proteomes" id="UP000060787"/>
    </source>
</evidence>
<dbReference type="KEGG" id="lab:LA76x_0506"/>
<evidence type="ECO:0000313" key="1">
    <source>
        <dbReference type="EMBL" id="ALN78667.1"/>
    </source>
</evidence>
<accession>A0A0S2F554</accession>
<reference evidence="1 2" key="1">
    <citation type="journal article" date="2015" name="BMC Genomics">
        <title>Comparative genomics and metabolic profiling of the genus Lysobacter.</title>
        <authorList>
            <person name="de Bruijn I."/>
            <person name="Cheng X."/>
            <person name="de Jager V."/>
            <person name="Exposito R.G."/>
            <person name="Watrous J."/>
            <person name="Patel N."/>
            <person name="Postma J."/>
            <person name="Dorrestein P.C."/>
            <person name="Kobayashi D."/>
            <person name="Raaijmakers J.M."/>
        </authorList>
    </citation>
    <scope>NUCLEOTIDE SEQUENCE [LARGE SCALE GENOMIC DNA]</scope>
    <source>
        <strain evidence="1 2">76</strain>
    </source>
</reference>
<dbReference type="Proteomes" id="UP000060787">
    <property type="component" value="Chromosome"/>
</dbReference>
<sequence>MAIDALNTKVALSDDFHRRSDAIKTMFLRTAPASLKRAPGHPDSLSFHRAADVVSMQLDGRYYAAYVHGCVNPNESPIIEFYDAVFDHVPSLAELTGRRAKGQRYDDGSESVSKYSVAGMKFMPDPAGQIVLVKACVETAPDNAHLPQGVGLFTVSDIFDIQGSVGRMFGQD</sequence>